<name>A0A9W7GW91_HIBTR</name>
<dbReference type="Proteomes" id="UP001165190">
    <property type="component" value="Unassembled WGS sequence"/>
</dbReference>
<evidence type="ECO:0008006" key="4">
    <source>
        <dbReference type="Google" id="ProtNLM"/>
    </source>
</evidence>
<dbReference type="InterPro" id="IPR023213">
    <property type="entry name" value="CAT-like_dom_sf"/>
</dbReference>
<evidence type="ECO:0000313" key="3">
    <source>
        <dbReference type="Proteomes" id="UP001165190"/>
    </source>
</evidence>
<proteinExistence type="predicted"/>
<reference evidence="2" key="1">
    <citation type="submission" date="2023-05" db="EMBL/GenBank/DDBJ databases">
        <title>Genome and transcriptome analyses reveal genes involved in the formation of fine ridges on petal epidermal cells in Hibiscus trionum.</title>
        <authorList>
            <person name="Koshimizu S."/>
            <person name="Masuda S."/>
            <person name="Ishii T."/>
            <person name="Shirasu K."/>
            <person name="Hoshino A."/>
            <person name="Arita M."/>
        </authorList>
    </citation>
    <scope>NUCLEOTIDE SEQUENCE</scope>
    <source>
        <strain evidence="2">Hamamatsu line</strain>
    </source>
</reference>
<dbReference type="AlphaFoldDB" id="A0A9W7GW91"/>
<protein>
    <recommendedName>
        <fullName evidence="4">HXXXD-type acyl-transferase family protein</fullName>
    </recommendedName>
</protein>
<gene>
    <name evidence="2" type="ORF">HRI_000288500</name>
</gene>
<dbReference type="Gene3D" id="3.30.559.10">
    <property type="entry name" value="Chloramphenicol acetyltransferase-like domain"/>
    <property type="match status" value="2"/>
</dbReference>
<keyword evidence="1" id="KW-0808">Transferase</keyword>
<dbReference type="PANTHER" id="PTHR31896">
    <property type="entry name" value="FAMILY REGULATORY PROTEIN, PUTATIVE (AFU_ORTHOLOGUE AFUA_3G14730)-RELATED"/>
    <property type="match status" value="1"/>
</dbReference>
<sequence>MEDVRCISSTLIQASTHKAENQRVELNPWDLRFLLVGPIQKGLLFPKPKPSSHHENNFIHRLKSSFSLTLNHFPPLAGRLATDEHDNETVSFFINCNNAGALFVHAEATGVTVSDIVEPVYVPSIVRSFFPLNGLTNYDGISEPILGVQVTELADGVFVGCTINHSVVDGTSFWHFINSWSEISRGSNSIHLMKPPVFESSFFDDIEYPIRIPRSLVNQLRGEDQLIDQPPLRERVFHFSKQSIAELKAKANSEVGTDNISSLQALLSHLWQSIVRSKKSNPDEETTYCLWIGARPRLRNLPQHYFGNAIKSGIITMKAKEVQEQRVGDIAREMNRLISAQTEQEFRRDLESWITGPKEIKMASVLRNFIETSSSPQFDMYGNDFGWGRPIAVRSGLGNKLNDKLTVFCGAEEGSIDVEACLLPETLEAMACDDEFMDTVTI</sequence>
<evidence type="ECO:0000256" key="1">
    <source>
        <dbReference type="ARBA" id="ARBA00022679"/>
    </source>
</evidence>
<dbReference type="EMBL" id="BSYR01000004">
    <property type="protein sequence ID" value="GMI66192.1"/>
    <property type="molecule type" value="Genomic_DNA"/>
</dbReference>
<comment type="caution">
    <text evidence="2">The sequence shown here is derived from an EMBL/GenBank/DDBJ whole genome shotgun (WGS) entry which is preliminary data.</text>
</comment>
<organism evidence="2 3">
    <name type="scientific">Hibiscus trionum</name>
    <name type="common">Flower of an hour</name>
    <dbReference type="NCBI Taxonomy" id="183268"/>
    <lineage>
        <taxon>Eukaryota</taxon>
        <taxon>Viridiplantae</taxon>
        <taxon>Streptophyta</taxon>
        <taxon>Embryophyta</taxon>
        <taxon>Tracheophyta</taxon>
        <taxon>Spermatophyta</taxon>
        <taxon>Magnoliopsida</taxon>
        <taxon>eudicotyledons</taxon>
        <taxon>Gunneridae</taxon>
        <taxon>Pentapetalae</taxon>
        <taxon>rosids</taxon>
        <taxon>malvids</taxon>
        <taxon>Malvales</taxon>
        <taxon>Malvaceae</taxon>
        <taxon>Malvoideae</taxon>
        <taxon>Hibiscus</taxon>
    </lineage>
</organism>
<dbReference type="Pfam" id="PF02458">
    <property type="entry name" value="Transferase"/>
    <property type="match status" value="1"/>
</dbReference>
<dbReference type="GO" id="GO:0016740">
    <property type="term" value="F:transferase activity"/>
    <property type="evidence" value="ECO:0007669"/>
    <property type="project" value="UniProtKB-KW"/>
</dbReference>
<evidence type="ECO:0000313" key="2">
    <source>
        <dbReference type="EMBL" id="GMI66192.1"/>
    </source>
</evidence>
<dbReference type="PANTHER" id="PTHR31896:SF43">
    <property type="entry name" value="PROTEIN ENHANCED PSEUDOMONAS SUSCEPTIBILITY 1"/>
    <property type="match status" value="1"/>
</dbReference>
<dbReference type="InterPro" id="IPR051283">
    <property type="entry name" value="Sec_Metabolite_Acyltrans"/>
</dbReference>
<keyword evidence="3" id="KW-1185">Reference proteome</keyword>
<dbReference type="OrthoDB" id="1862401at2759"/>
<accession>A0A9W7GW91</accession>